<dbReference type="Proteomes" id="UP000202419">
    <property type="component" value="Segment"/>
</dbReference>
<organism evidence="1 2">
    <name type="scientific">Paramecium bursaria Chlorella virus NY2A</name>
    <name type="common">PBCV-NY2A</name>
    <dbReference type="NCBI Taxonomy" id="46021"/>
    <lineage>
        <taxon>Viruses</taxon>
        <taxon>Varidnaviria</taxon>
        <taxon>Bamfordvirae</taxon>
        <taxon>Nucleocytoviricota</taxon>
        <taxon>Megaviricetes</taxon>
        <taxon>Algavirales</taxon>
        <taxon>Phycodnaviridae</taxon>
        <taxon>Chlorovirus</taxon>
        <taxon>Chlorovirus americanus</taxon>
    </lineage>
</organism>
<dbReference type="GeneID" id="5658789"/>
<keyword evidence="2" id="KW-1185">Reference proteome</keyword>
<dbReference type="EMBL" id="DQ491002">
    <property type="protein sequence ID" value="ABT15059.1"/>
    <property type="molecule type" value="Genomic_DNA"/>
</dbReference>
<accession>A7IXI5</accession>
<dbReference type="RefSeq" id="YP_001497856.1">
    <property type="nucleotide sequence ID" value="NC_009898.1"/>
</dbReference>
<proteinExistence type="predicted"/>
<organismHost>
    <name type="scientific">Chlorella</name>
    <dbReference type="NCBI Taxonomy" id="3071"/>
</organismHost>
<name>A7IXI5_PBCVN</name>
<gene>
    <name evidence="1" type="primary">b660R</name>
    <name evidence="1" type="ORF">NY2A_b660R</name>
</gene>
<dbReference type="KEGG" id="vg:5658789"/>
<evidence type="ECO:0000313" key="1">
    <source>
        <dbReference type="EMBL" id="ABT15059.1"/>
    </source>
</evidence>
<reference evidence="1 2" key="1">
    <citation type="journal article" date="2007" name="Virology">
        <title>Sequence and annotation of the 369-kb NY-2A and the 345-kb AR158 viruses that infect Chlorella NC64A.</title>
        <authorList>
            <person name="Fitzgerald L.A."/>
            <person name="Graves M.V."/>
            <person name="Li X."/>
            <person name="Feldblyum T."/>
            <person name="Nierman W.C."/>
            <person name="Van Etten J.L."/>
        </authorList>
    </citation>
    <scope>NUCLEOTIDE SEQUENCE [LARGE SCALE GENOMIC DNA]</scope>
    <source>
        <strain evidence="1 2">NY-2A</strain>
    </source>
</reference>
<evidence type="ECO:0000313" key="2">
    <source>
        <dbReference type="Proteomes" id="UP000202419"/>
    </source>
</evidence>
<sequence>MMHQFMESLYIYKMMPDNVIYYSISQRISSVSRRTNHASIADKKRRILFAMVSTDSTMPSDTRQITSSVVAERVTK</sequence>
<protein>
    <submittedName>
        <fullName evidence="1">Uncharacterized protein b660R</fullName>
    </submittedName>
</protein>